<organism evidence="2 3">
    <name type="scientific">Diploscapter pachys</name>
    <dbReference type="NCBI Taxonomy" id="2018661"/>
    <lineage>
        <taxon>Eukaryota</taxon>
        <taxon>Metazoa</taxon>
        <taxon>Ecdysozoa</taxon>
        <taxon>Nematoda</taxon>
        <taxon>Chromadorea</taxon>
        <taxon>Rhabditida</taxon>
        <taxon>Rhabditina</taxon>
        <taxon>Rhabditomorpha</taxon>
        <taxon>Rhabditoidea</taxon>
        <taxon>Rhabditidae</taxon>
        <taxon>Diploscapter</taxon>
    </lineage>
</organism>
<dbReference type="PANTHER" id="PTHR21530:SF7">
    <property type="entry name" value="TRAB DOMAIN-CONTAINING PROTEIN"/>
    <property type="match status" value="1"/>
</dbReference>
<proteinExistence type="predicted"/>
<dbReference type="InterPro" id="IPR046345">
    <property type="entry name" value="TraB_PrgY-like"/>
</dbReference>
<dbReference type="PANTHER" id="PTHR21530">
    <property type="entry name" value="PHEROMONE SHUTDOWN PROTEIN"/>
    <property type="match status" value="1"/>
</dbReference>
<dbReference type="OrthoDB" id="48306at2759"/>
<dbReference type="EMBL" id="LIAE01009380">
    <property type="protein sequence ID" value="PAV69977.1"/>
    <property type="molecule type" value="Genomic_DNA"/>
</dbReference>
<dbReference type="CDD" id="cd14726">
    <property type="entry name" value="TraB_PrgY-like"/>
    <property type="match status" value="1"/>
</dbReference>
<dbReference type="Pfam" id="PF01963">
    <property type="entry name" value="TraB_PrgY_gumN"/>
    <property type="match status" value="1"/>
</dbReference>
<evidence type="ECO:0000313" key="3">
    <source>
        <dbReference type="Proteomes" id="UP000218231"/>
    </source>
</evidence>
<accession>A0A2A2K7K9</accession>
<feature type="region of interest" description="Disordered" evidence="1">
    <location>
        <begin position="1"/>
        <end position="20"/>
    </location>
</feature>
<dbReference type="InterPro" id="IPR002816">
    <property type="entry name" value="TraB/PrgY/GumN_fam"/>
</dbReference>
<keyword evidence="3" id="KW-1185">Reference proteome</keyword>
<reference evidence="2 3" key="1">
    <citation type="journal article" date="2017" name="Curr. Biol.">
        <title>Genome architecture and evolution of a unichromosomal asexual nematode.</title>
        <authorList>
            <person name="Fradin H."/>
            <person name="Zegar C."/>
            <person name="Gutwein M."/>
            <person name="Lucas J."/>
            <person name="Kovtun M."/>
            <person name="Corcoran D."/>
            <person name="Baugh L.R."/>
            <person name="Kiontke K."/>
            <person name="Gunsalus K."/>
            <person name="Fitch D.H."/>
            <person name="Piano F."/>
        </authorList>
    </citation>
    <scope>NUCLEOTIDE SEQUENCE [LARGE SCALE GENOMIC DNA]</scope>
    <source>
        <strain evidence="2">PF1309</strain>
    </source>
</reference>
<evidence type="ECO:0008006" key="4">
    <source>
        <dbReference type="Google" id="ProtNLM"/>
    </source>
</evidence>
<dbReference type="STRING" id="2018661.A0A2A2K7K9"/>
<name>A0A2A2K7K9_9BILA</name>
<dbReference type="AlphaFoldDB" id="A0A2A2K7K9"/>
<comment type="caution">
    <text evidence="2">The sequence shown here is derived from an EMBL/GenBank/DDBJ whole genome shotgun (WGS) entry which is preliminary data.</text>
</comment>
<dbReference type="Proteomes" id="UP000218231">
    <property type="component" value="Unassembled WGS sequence"/>
</dbReference>
<evidence type="ECO:0000256" key="1">
    <source>
        <dbReference type="SAM" id="MobiDB-lite"/>
    </source>
</evidence>
<sequence>MSTPHLSGSDPELVPAAGEDNQLTEEDLFRMKSLNSHNMRLSANETADQSIVSLADSASNFDEHVGNDMDDVEDTGDFDSGPTMAMDSNKMLQLVDGWILNRIRQEEFDLNEATVTVLKWPTGLPIPECPPNEDEHQWKAAFQDATVYLIGTAHFSKESQDDVRRTIDATHPDLVMVELCSARISILSMNEETLLKEASSLNYEKVAATIKQSGAVQGILHVLLLSVSAHITRQLSMAPGGEFRAAYKAAQQHPMCRVVLGDRPIQITLQRALSSLSLWQKLKFFVHIIISQFSTITPEEVEKCKQRDLLEQLLAEMGEDYPHLSRIFVEERDAYMTYVLHNLLINNTIEKRLAWRKTNGSVEFQPLRVVAVVGIGHTPGIVSRWNEQQDISQLIRIPERSFASKAVGLTFRVAFWGGIGYLLYRGGARVARRFIH</sequence>
<gene>
    <name evidence="2" type="ORF">WR25_10923</name>
</gene>
<protein>
    <recommendedName>
        <fullName evidence="4">TraB domain-containing protein</fullName>
    </recommendedName>
</protein>
<evidence type="ECO:0000313" key="2">
    <source>
        <dbReference type="EMBL" id="PAV69977.1"/>
    </source>
</evidence>